<gene>
    <name evidence="2" type="ORF">O181_064276</name>
</gene>
<sequence>MIGAEDGGYLITPMNILKSYIEKELEERILVTKRLSPPNIAEKKASKTEERWVQFKEEIFPGMQEAFQKKKEPTKNLKEQKEVVKEDPPSENEDLKLFMDQLNELTNVATPHKKIIHSTQSNNQGLRQRNNVSLPPNRSLPYVPAQNIPKLTVKCYLFMEAFQLGVVLNEWMIKTRIESSDKVSIIYIPTGNGFPMMGNFHQDI</sequence>
<evidence type="ECO:0000256" key="1">
    <source>
        <dbReference type="SAM" id="MobiDB-lite"/>
    </source>
</evidence>
<dbReference type="EMBL" id="AVOT02031132">
    <property type="protein sequence ID" value="MBW0524561.1"/>
    <property type="molecule type" value="Genomic_DNA"/>
</dbReference>
<name>A0A9Q3I047_9BASI</name>
<feature type="region of interest" description="Disordered" evidence="1">
    <location>
        <begin position="68"/>
        <end position="90"/>
    </location>
</feature>
<protein>
    <submittedName>
        <fullName evidence="2">Uncharacterized protein</fullName>
    </submittedName>
</protein>
<comment type="caution">
    <text evidence="2">The sequence shown here is derived from an EMBL/GenBank/DDBJ whole genome shotgun (WGS) entry which is preliminary data.</text>
</comment>
<feature type="compositionally biased region" description="Polar residues" evidence="1">
    <location>
        <begin position="118"/>
        <end position="136"/>
    </location>
</feature>
<proteinExistence type="predicted"/>
<keyword evidence="3" id="KW-1185">Reference proteome</keyword>
<feature type="region of interest" description="Disordered" evidence="1">
    <location>
        <begin position="118"/>
        <end position="138"/>
    </location>
</feature>
<dbReference type="AlphaFoldDB" id="A0A9Q3I047"/>
<reference evidence="2" key="1">
    <citation type="submission" date="2021-03" db="EMBL/GenBank/DDBJ databases">
        <title>Draft genome sequence of rust myrtle Austropuccinia psidii MF-1, a brazilian biotype.</title>
        <authorList>
            <person name="Quecine M.C."/>
            <person name="Pachon D.M.R."/>
            <person name="Bonatelli M.L."/>
            <person name="Correr F.H."/>
            <person name="Franceschini L.M."/>
            <person name="Leite T.F."/>
            <person name="Margarido G.R.A."/>
            <person name="Almeida C.A."/>
            <person name="Ferrarezi J.A."/>
            <person name="Labate C.A."/>
        </authorList>
    </citation>
    <scope>NUCLEOTIDE SEQUENCE</scope>
    <source>
        <strain evidence="2">MF-1</strain>
    </source>
</reference>
<evidence type="ECO:0000313" key="2">
    <source>
        <dbReference type="EMBL" id="MBW0524561.1"/>
    </source>
</evidence>
<accession>A0A9Q3I047</accession>
<evidence type="ECO:0000313" key="3">
    <source>
        <dbReference type="Proteomes" id="UP000765509"/>
    </source>
</evidence>
<organism evidence="2 3">
    <name type="scientific">Austropuccinia psidii MF-1</name>
    <dbReference type="NCBI Taxonomy" id="1389203"/>
    <lineage>
        <taxon>Eukaryota</taxon>
        <taxon>Fungi</taxon>
        <taxon>Dikarya</taxon>
        <taxon>Basidiomycota</taxon>
        <taxon>Pucciniomycotina</taxon>
        <taxon>Pucciniomycetes</taxon>
        <taxon>Pucciniales</taxon>
        <taxon>Sphaerophragmiaceae</taxon>
        <taxon>Austropuccinia</taxon>
    </lineage>
</organism>
<dbReference type="Proteomes" id="UP000765509">
    <property type="component" value="Unassembled WGS sequence"/>
</dbReference>